<dbReference type="EMBL" id="JARLKY010000140">
    <property type="protein sequence ID" value="MEC0232609.1"/>
    <property type="molecule type" value="Genomic_DNA"/>
</dbReference>
<reference evidence="1 2" key="1">
    <citation type="submission" date="2023-03" db="EMBL/GenBank/DDBJ databases">
        <title>Bacillus Genome Sequencing.</title>
        <authorList>
            <person name="Dunlap C."/>
        </authorList>
    </citation>
    <scope>NUCLEOTIDE SEQUENCE [LARGE SCALE GENOMIC DNA]</scope>
    <source>
        <strain evidence="1 2">BD-533</strain>
    </source>
</reference>
<gene>
    <name evidence="1" type="ORF">P4I72_36460</name>
</gene>
<name>A0ABU6GEF6_9BACL</name>
<proteinExistence type="predicted"/>
<protein>
    <submittedName>
        <fullName evidence="1">Uncharacterized protein</fullName>
    </submittedName>
</protein>
<comment type="caution">
    <text evidence="1">The sequence shown here is derived from an EMBL/GenBank/DDBJ whole genome shotgun (WGS) entry which is preliminary data.</text>
</comment>
<evidence type="ECO:0000313" key="1">
    <source>
        <dbReference type="EMBL" id="MEC0232609.1"/>
    </source>
</evidence>
<organism evidence="1 2">
    <name type="scientific">Paenibacillus alba</name>
    <dbReference type="NCBI Taxonomy" id="1197127"/>
    <lineage>
        <taxon>Bacteria</taxon>
        <taxon>Bacillati</taxon>
        <taxon>Bacillota</taxon>
        <taxon>Bacilli</taxon>
        <taxon>Bacillales</taxon>
        <taxon>Paenibacillaceae</taxon>
        <taxon>Paenibacillus</taxon>
    </lineage>
</organism>
<dbReference type="RefSeq" id="WP_326076808.1">
    <property type="nucleotide sequence ID" value="NZ_JARLKY010000140.1"/>
</dbReference>
<sequence>MSAVAKTCDYASFIGQIILKLANSCECAGFWSLFLILGWKVRQSLHNCRLFGFLNDFVDKACTIAGFPERAKSEQMPNGGGEALRDECTFDAPCDRGGLEQLI</sequence>
<dbReference type="Proteomes" id="UP001338137">
    <property type="component" value="Unassembled WGS sequence"/>
</dbReference>
<accession>A0ABU6GEF6</accession>
<evidence type="ECO:0000313" key="2">
    <source>
        <dbReference type="Proteomes" id="UP001338137"/>
    </source>
</evidence>
<keyword evidence="2" id="KW-1185">Reference proteome</keyword>